<dbReference type="EMBL" id="CP007547">
    <property type="protein sequence ID" value="AIL45525.1"/>
    <property type="molecule type" value="Genomic_DNA"/>
</dbReference>
<evidence type="ECO:0000313" key="3">
    <source>
        <dbReference type="Proteomes" id="UP000028933"/>
    </source>
</evidence>
<protein>
    <submittedName>
        <fullName evidence="2">Phytase</fullName>
    </submittedName>
</protein>
<reference evidence="2" key="2">
    <citation type="journal article" date="2015" name="Genome Biol. Evol.">
        <title>Complete Genome Sequence and Transcriptomic Analysis of the Novel Pathogen Elizabethkingia anophelis in Response to Oxidative Stress.</title>
        <authorList>
            <person name="Li Y."/>
            <person name="Liu Y."/>
            <person name="Chew S.C."/>
            <person name="Tay M."/>
            <person name="Salido M.M."/>
            <person name="Teo J."/>
            <person name="Lauro F.M."/>
            <person name="Givskov M."/>
            <person name="Yang L."/>
        </authorList>
    </citation>
    <scope>NUCLEOTIDE SEQUENCE</scope>
    <source>
        <strain evidence="2">NUHP1</strain>
    </source>
</reference>
<dbReference type="STRING" id="1338011.BD94_1750"/>
<dbReference type="GeneID" id="56682855"/>
<reference evidence="2" key="1">
    <citation type="journal article" date="2013" name="Lancet">
        <title>First case of E anophelis outbreak in an intensive-care unit.</title>
        <authorList>
            <person name="Teo J."/>
            <person name="Tan S.Y."/>
            <person name="Tay M."/>
            <person name="Ding Y."/>
            <person name="Kjelleberg S."/>
            <person name="Givskov M."/>
            <person name="Lin R.T."/>
            <person name="Yang L."/>
        </authorList>
    </citation>
    <scope>NUCLEOTIDE SEQUENCE [LARGE SCALE GENOMIC DNA]</scope>
    <source>
        <strain evidence="2">NUHP1</strain>
    </source>
</reference>
<dbReference type="PROSITE" id="PS51662">
    <property type="entry name" value="BP_PHYTASE"/>
    <property type="match status" value="1"/>
</dbReference>
<dbReference type="Proteomes" id="UP000028933">
    <property type="component" value="Chromosome"/>
</dbReference>
<dbReference type="GO" id="GO:0016158">
    <property type="term" value="F:inositol hexakisphosphate 3-phosphatase activity"/>
    <property type="evidence" value="ECO:0007669"/>
    <property type="project" value="InterPro"/>
</dbReference>
<evidence type="ECO:0000313" key="2">
    <source>
        <dbReference type="EMBL" id="AIL45525.1"/>
    </source>
</evidence>
<dbReference type="RefSeq" id="WP_009091086.1">
    <property type="nucleotide sequence ID" value="NZ_CP007547.1"/>
</dbReference>
<dbReference type="AlphaFoldDB" id="A0A077EJ19"/>
<sequence length="49" mass="5623">MANKSDGSDMVSIPLNATFRHGLFVVMSDDKTFHYYRWEDIAGEELDVN</sequence>
<dbReference type="Gene3D" id="2.120.10.30">
    <property type="entry name" value="TolB, C-terminal domain"/>
    <property type="match status" value="1"/>
</dbReference>
<dbReference type="SUPFAM" id="SSF50956">
    <property type="entry name" value="Thermostable phytase (3-phytase)"/>
    <property type="match status" value="1"/>
</dbReference>
<dbReference type="InterPro" id="IPR003431">
    <property type="entry name" value="B-propeller_Phytase"/>
</dbReference>
<dbReference type="InterPro" id="IPR011042">
    <property type="entry name" value="6-blade_b-propeller_TolB-like"/>
</dbReference>
<accession>A0A077EJ19</accession>
<dbReference type="KEGG" id="eao:BD94_1750"/>
<organism evidence="2 3">
    <name type="scientific">Elizabethkingia anophelis NUHP1</name>
    <dbReference type="NCBI Taxonomy" id="1338011"/>
    <lineage>
        <taxon>Bacteria</taxon>
        <taxon>Pseudomonadati</taxon>
        <taxon>Bacteroidota</taxon>
        <taxon>Flavobacteriia</taxon>
        <taxon>Flavobacteriales</taxon>
        <taxon>Weeksellaceae</taxon>
        <taxon>Elizabethkingia</taxon>
    </lineage>
</organism>
<dbReference type="eggNOG" id="COG4247">
    <property type="taxonomic scope" value="Bacteria"/>
</dbReference>
<feature type="domain" description="BPP" evidence="1">
    <location>
        <begin position="1"/>
        <end position="46"/>
    </location>
</feature>
<evidence type="ECO:0000259" key="1">
    <source>
        <dbReference type="PROSITE" id="PS51662"/>
    </source>
</evidence>
<name>A0A077EJ19_9FLAO</name>
<gene>
    <name evidence="2" type="ORF">BD94_1750</name>
</gene>
<dbReference type="HOGENOM" id="CLU_3135160_0_0_10"/>
<proteinExistence type="predicted"/>